<feature type="chain" id="PRO_5002900724" evidence="9">
    <location>
        <begin position="18"/>
        <end position="415"/>
    </location>
</feature>
<feature type="coiled-coil region" evidence="8">
    <location>
        <begin position="328"/>
        <end position="362"/>
    </location>
</feature>
<dbReference type="PANTHER" id="PTHR30026:SF20">
    <property type="entry name" value="OUTER MEMBRANE PROTEIN TOLC"/>
    <property type="match status" value="1"/>
</dbReference>
<dbReference type="GO" id="GO:1990281">
    <property type="term" value="C:efflux pump complex"/>
    <property type="evidence" value="ECO:0007669"/>
    <property type="project" value="TreeGrafter"/>
</dbReference>
<evidence type="ECO:0000313" key="11">
    <source>
        <dbReference type="Proteomes" id="UP000001366"/>
    </source>
</evidence>
<organism evidence="10 11">
    <name type="scientific">Persephonella marina (strain DSM 14350 / EX-H1)</name>
    <dbReference type="NCBI Taxonomy" id="123214"/>
    <lineage>
        <taxon>Bacteria</taxon>
        <taxon>Pseudomonadati</taxon>
        <taxon>Aquificota</taxon>
        <taxon>Aquificia</taxon>
        <taxon>Aquificales</taxon>
        <taxon>Hydrogenothermaceae</taxon>
        <taxon>Persephonella</taxon>
    </lineage>
</organism>
<evidence type="ECO:0000256" key="5">
    <source>
        <dbReference type="ARBA" id="ARBA00022692"/>
    </source>
</evidence>
<evidence type="ECO:0000256" key="4">
    <source>
        <dbReference type="ARBA" id="ARBA00022452"/>
    </source>
</evidence>
<dbReference type="GO" id="GO:0015288">
    <property type="term" value="F:porin activity"/>
    <property type="evidence" value="ECO:0007669"/>
    <property type="project" value="TreeGrafter"/>
</dbReference>
<keyword evidence="9" id="KW-0732">Signal</keyword>
<dbReference type="InterPro" id="IPR051906">
    <property type="entry name" value="TolC-like"/>
</dbReference>
<gene>
    <name evidence="10" type="ordered locus">PERMA_1544</name>
</gene>
<keyword evidence="4" id="KW-1134">Transmembrane beta strand</keyword>
<dbReference type="Pfam" id="PF02321">
    <property type="entry name" value="OEP"/>
    <property type="match status" value="2"/>
</dbReference>
<dbReference type="InterPro" id="IPR003423">
    <property type="entry name" value="OMP_efflux"/>
</dbReference>
<dbReference type="Proteomes" id="UP000001366">
    <property type="component" value="Chromosome"/>
</dbReference>
<evidence type="ECO:0000256" key="3">
    <source>
        <dbReference type="ARBA" id="ARBA00022448"/>
    </source>
</evidence>
<dbReference type="Gene3D" id="1.20.1600.10">
    <property type="entry name" value="Outer membrane efflux proteins (OEP)"/>
    <property type="match status" value="1"/>
</dbReference>
<keyword evidence="3" id="KW-0813">Transport</keyword>
<comment type="similarity">
    <text evidence="2">Belongs to the outer membrane factor (OMF) (TC 1.B.17) family.</text>
</comment>
<dbReference type="STRING" id="123214.PERMA_1544"/>
<dbReference type="PaxDb" id="123214-PERMA_1544"/>
<dbReference type="HOGENOM" id="CLU_650088_0_0_0"/>
<comment type="subcellular location">
    <subcellularLocation>
        <location evidence="1">Cell outer membrane</location>
    </subcellularLocation>
</comment>
<keyword evidence="11" id="KW-1185">Reference proteome</keyword>
<reference evidence="10 11" key="1">
    <citation type="journal article" date="2009" name="J. Bacteriol.">
        <title>Complete and draft genome sequences of six members of the Aquificales.</title>
        <authorList>
            <person name="Reysenbach A.L."/>
            <person name="Hamamura N."/>
            <person name="Podar M."/>
            <person name="Griffiths E."/>
            <person name="Ferreira S."/>
            <person name="Hochstein R."/>
            <person name="Heidelberg J."/>
            <person name="Johnson J."/>
            <person name="Mead D."/>
            <person name="Pohorille A."/>
            <person name="Sarmiento M."/>
            <person name="Schweighofer K."/>
            <person name="Seshadri R."/>
            <person name="Voytek M.A."/>
        </authorList>
    </citation>
    <scope>NUCLEOTIDE SEQUENCE [LARGE SCALE GENOMIC DNA]</scope>
    <source>
        <strain evidence="11">DSM 14350 / EX-H1</strain>
    </source>
</reference>
<dbReference type="PANTHER" id="PTHR30026">
    <property type="entry name" value="OUTER MEMBRANE PROTEIN TOLC"/>
    <property type="match status" value="1"/>
</dbReference>
<evidence type="ECO:0000256" key="1">
    <source>
        <dbReference type="ARBA" id="ARBA00004442"/>
    </source>
</evidence>
<feature type="signal peptide" evidence="9">
    <location>
        <begin position="1"/>
        <end position="17"/>
    </location>
</feature>
<dbReference type="EMBL" id="CP001230">
    <property type="protein sequence ID" value="ACO04274.1"/>
    <property type="molecule type" value="Genomic_DNA"/>
</dbReference>
<feature type="coiled-coil region" evidence="8">
    <location>
        <begin position="148"/>
        <end position="210"/>
    </location>
</feature>
<protein>
    <submittedName>
        <fullName evidence="10">Outer membrane efflux protein</fullName>
    </submittedName>
</protein>
<evidence type="ECO:0000256" key="6">
    <source>
        <dbReference type="ARBA" id="ARBA00023136"/>
    </source>
</evidence>
<dbReference type="SUPFAM" id="SSF56954">
    <property type="entry name" value="Outer membrane efflux proteins (OEP)"/>
    <property type="match status" value="1"/>
</dbReference>
<dbReference type="eggNOG" id="COG1538">
    <property type="taxonomic scope" value="Bacteria"/>
</dbReference>
<keyword evidence="8" id="KW-0175">Coiled coil</keyword>
<dbReference type="AlphaFoldDB" id="C0QRL5"/>
<keyword evidence="6" id="KW-0472">Membrane</keyword>
<dbReference type="RefSeq" id="WP_012676512.1">
    <property type="nucleotide sequence ID" value="NC_012440.1"/>
</dbReference>
<evidence type="ECO:0000256" key="9">
    <source>
        <dbReference type="SAM" id="SignalP"/>
    </source>
</evidence>
<dbReference type="GO" id="GO:0009279">
    <property type="term" value="C:cell outer membrane"/>
    <property type="evidence" value="ECO:0007669"/>
    <property type="project" value="UniProtKB-SubCell"/>
</dbReference>
<proteinExistence type="inferred from homology"/>
<sequence>MKRVIALLLIISFSSFGVTLDQLIQQALISSPYLKQKRIKKEIYLEKEKQIRSSRYGKLYIYGGFDHFSEKTNLGFLDPKKGISGMTFANNFYSFGIGYSVPLFTGFRTETDLKISRIGGKIADTEERLTKNQLVYRIKSSYLQILSFEKQKKAVESYISSLKKLKENVIVSVKAGKKAEVDLLKVDYQLKEAETELKKITLKIEDLKYTIKTLVGREDIELDRLSDINKSSPVPEIKGYEDLLYIKKEQLNKIKAKNLIKRQKSAYYPRVDLDLAYSKKYALGESFDFYKISLNIRYTLFDFGRRASAVSEGRKEYLFYSERERSAFLNLKKEINTVLNRIRIYEEEIVSAKKRIEFAKEIERIEKIKYENGVSDIFDLLKAKSDRISAETRYYEAFYKREAEIAYLNYLISEE</sequence>
<dbReference type="KEGG" id="pmx:PERMA_1544"/>
<evidence type="ECO:0000256" key="7">
    <source>
        <dbReference type="ARBA" id="ARBA00023237"/>
    </source>
</evidence>
<evidence type="ECO:0000256" key="2">
    <source>
        <dbReference type="ARBA" id="ARBA00007613"/>
    </source>
</evidence>
<keyword evidence="5" id="KW-0812">Transmembrane</keyword>
<evidence type="ECO:0000256" key="8">
    <source>
        <dbReference type="SAM" id="Coils"/>
    </source>
</evidence>
<name>C0QRL5_PERMH</name>
<accession>C0QRL5</accession>
<dbReference type="GO" id="GO:0015562">
    <property type="term" value="F:efflux transmembrane transporter activity"/>
    <property type="evidence" value="ECO:0007669"/>
    <property type="project" value="InterPro"/>
</dbReference>
<evidence type="ECO:0000313" key="10">
    <source>
        <dbReference type="EMBL" id="ACO04274.1"/>
    </source>
</evidence>
<dbReference type="OrthoDB" id="5338266at2"/>
<keyword evidence="7" id="KW-0998">Cell outer membrane</keyword>